<reference evidence="2 3" key="1">
    <citation type="journal article" date="2012" name="J. Bacteriol.">
        <title>Genome Sequence of Fibrella aestuarina BUZ 2T, a Filamentous Marine Bacterium.</title>
        <authorList>
            <person name="Filippini M."/>
            <person name="Qi W."/>
            <person name="Blom J."/>
            <person name="Goesmann A."/>
            <person name="Smits T.H."/>
            <person name="Bagheri H.C."/>
        </authorList>
    </citation>
    <scope>NUCLEOTIDE SEQUENCE [LARGE SCALE GENOMIC DNA]</scope>
    <source>
        <strain evidence="3">BUZ 2T</strain>
    </source>
</reference>
<gene>
    <name evidence="2" type="primary">slyA</name>
    <name evidence="2" type="ORF">FAES_4083</name>
</gene>
<dbReference type="PANTHER" id="PTHR33164">
    <property type="entry name" value="TRANSCRIPTIONAL REGULATOR, MARR FAMILY"/>
    <property type="match status" value="1"/>
</dbReference>
<dbReference type="PROSITE" id="PS50995">
    <property type="entry name" value="HTH_MARR_2"/>
    <property type="match status" value="1"/>
</dbReference>
<dbReference type="AlphaFoldDB" id="I0KD80"/>
<proteinExistence type="predicted"/>
<dbReference type="InterPro" id="IPR039422">
    <property type="entry name" value="MarR/SlyA-like"/>
</dbReference>
<dbReference type="eggNOG" id="COG1846">
    <property type="taxonomic scope" value="Bacteria"/>
</dbReference>
<dbReference type="PANTHER" id="PTHR33164:SF43">
    <property type="entry name" value="HTH-TYPE TRANSCRIPTIONAL REPRESSOR YETL"/>
    <property type="match status" value="1"/>
</dbReference>
<dbReference type="GO" id="GO:0006950">
    <property type="term" value="P:response to stress"/>
    <property type="evidence" value="ECO:0007669"/>
    <property type="project" value="TreeGrafter"/>
</dbReference>
<evidence type="ECO:0000259" key="1">
    <source>
        <dbReference type="PROSITE" id="PS50995"/>
    </source>
</evidence>
<keyword evidence="3" id="KW-1185">Reference proteome</keyword>
<dbReference type="Proteomes" id="UP000011058">
    <property type="component" value="Chromosome"/>
</dbReference>
<dbReference type="PATRIC" id="fig|1166018.3.peg.1033"/>
<dbReference type="GO" id="GO:0003700">
    <property type="term" value="F:DNA-binding transcription factor activity"/>
    <property type="evidence" value="ECO:0007669"/>
    <property type="project" value="InterPro"/>
</dbReference>
<dbReference type="InterPro" id="IPR036388">
    <property type="entry name" value="WH-like_DNA-bd_sf"/>
</dbReference>
<dbReference type="OrthoDB" id="763883at2"/>
<evidence type="ECO:0000313" key="2">
    <source>
        <dbReference type="EMBL" id="CCH02083.1"/>
    </source>
</evidence>
<organism evidence="2 3">
    <name type="scientific">Fibrella aestuarina BUZ 2</name>
    <dbReference type="NCBI Taxonomy" id="1166018"/>
    <lineage>
        <taxon>Bacteria</taxon>
        <taxon>Pseudomonadati</taxon>
        <taxon>Bacteroidota</taxon>
        <taxon>Cytophagia</taxon>
        <taxon>Cytophagales</taxon>
        <taxon>Spirosomataceae</taxon>
        <taxon>Fibrella</taxon>
    </lineage>
</organism>
<dbReference type="STRING" id="1166018.FAES_4083"/>
<name>I0KD80_9BACT</name>
<dbReference type="EMBL" id="HE796683">
    <property type="protein sequence ID" value="CCH02083.1"/>
    <property type="molecule type" value="Genomic_DNA"/>
</dbReference>
<protein>
    <submittedName>
        <fullName evidence="2">Transcriptional regulator, MarR family</fullName>
    </submittedName>
</protein>
<accession>I0KD80</accession>
<dbReference type="Gene3D" id="1.10.10.10">
    <property type="entry name" value="Winged helix-like DNA-binding domain superfamily/Winged helix DNA-binding domain"/>
    <property type="match status" value="1"/>
</dbReference>
<dbReference type="RefSeq" id="WP_015333182.1">
    <property type="nucleotide sequence ID" value="NC_020054.1"/>
</dbReference>
<dbReference type="InterPro" id="IPR036390">
    <property type="entry name" value="WH_DNA-bd_sf"/>
</dbReference>
<dbReference type="SMART" id="SM00347">
    <property type="entry name" value="HTH_MARR"/>
    <property type="match status" value="1"/>
</dbReference>
<evidence type="ECO:0000313" key="3">
    <source>
        <dbReference type="Proteomes" id="UP000011058"/>
    </source>
</evidence>
<dbReference type="Pfam" id="PF12802">
    <property type="entry name" value="MarR_2"/>
    <property type="match status" value="1"/>
</dbReference>
<dbReference type="PRINTS" id="PR00598">
    <property type="entry name" value="HTHMARR"/>
</dbReference>
<dbReference type="InterPro" id="IPR000835">
    <property type="entry name" value="HTH_MarR-typ"/>
</dbReference>
<dbReference type="KEGG" id="fae:FAES_4083"/>
<dbReference type="SUPFAM" id="SSF46785">
    <property type="entry name" value="Winged helix' DNA-binding domain"/>
    <property type="match status" value="1"/>
</dbReference>
<feature type="domain" description="HTH marR-type" evidence="1">
    <location>
        <begin position="13"/>
        <end position="149"/>
    </location>
</feature>
<sequence length="154" mass="17912">MRIEDEIRQATFRSPLHRVIVNLMFTNNWLVHSQMRLLKPFGLTLPQYNVLRILRGQHPNPVRINDITERMLDKMSNASRLVDKLVDKKLVDRTECPSDRRAVDVIITDKGLALLNKIDVAQQQWEQQFNAYECTHADELNGLLDTFRSSINGD</sequence>
<dbReference type="HOGENOM" id="CLU_083287_27_2_10"/>